<accession>A0AAP9SUV4</accession>
<evidence type="ECO:0000313" key="1">
    <source>
        <dbReference type="EMBL" id="QKH83865.1"/>
    </source>
</evidence>
<dbReference type="EMBL" id="CP054003">
    <property type="protein sequence ID" value="QKH83865.1"/>
    <property type="molecule type" value="Genomic_DNA"/>
</dbReference>
<evidence type="ECO:0000313" key="2">
    <source>
        <dbReference type="Proteomes" id="UP000501467"/>
    </source>
</evidence>
<gene>
    <name evidence="1" type="ORF">FOC69_05650</name>
</gene>
<sequence>MNKNEVLTEIVALLNKFEGCNCDYQGLLEDVIAECEDRIAGLECDNN</sequence>
<proteinExistence type="predicted"/>
<organism evidence="1 2">
    <name type="scientific">Bacteroides fragilis</name>
    <dbReference type="NCBI Taxonomy" id="817"/>
    <lineage>
        <taxon>Bacteria</taxon>
        <taxon>Pseudomonadati</taxon>
        <taxon>Bacteroidota</taxon>
        <taxon>Bacteroidia</taxon>
        <taxon>Bacteroidales</taxon>
        <taxon>Bacteroidaceae</taxon>
        <taxon>Bacteroides</taxon>
    </lineage>
</organism>
<reference evidence="1 2" key="1">
    <citation type="submission" date="2020-05" db="EMBL/GenBank/DDBJ databases">
        <title>FDA dAtabase for Regulatory Grade micrObial Sequences (FDA-ARGOS): Supporting development and validation of Infectious Disease Dx tests.</title>
        <authorList>
            <person name="Bojja K."/>
            <person name="Kessler A."/>
            <person name="Tallon L."/>
            <person name="Sadzewicz L."/>
            <person name="Zhao X."/>
            <person name="Vavikolanu K."/>
            <person name="Mehta A."/>
            <person name="Aluvathingal J."/>
            <person name="Nadendla S."/>
            <person name="Myers T."/>
            <person name="Yan Y."/>
            <person name="Sichtig H."/>
        </authorList>
    </citation>
    <scope>NUCLEOTIDE SEQUENCE [LARGE SCALE GENOMIC DNA]</scope>
    <source>
        <strain evidence="1 2">FDAARGOS_763</strain>
    </source>
</reference>
<protein>
    <submittedName>
        <fullName evidence="1">Uncharacterized protein</fullName>
    </submittedName>
</protein>
<dbReference type="RefSeq" id="WP_171810359.1">
    <property type="nucleotide sequence ID" value="NZ_CP054003.1"/>
</dbReference>
<name>A0AAP9SUV4_BACFG</name>
<dbReference type="Proteomes" id="UP000501467">
    <property type="component" value="Chromosome"/>
</dbReference>
<dbReference type="AlphaFoldDB" id="A0AAP9SUV4"/>